<gene>
    <name evidence="3" type="ORF">GCM10007167_12860</name>
</gene>
<name>A0A918Z0L5_9GAMM</name>
<evidence type="ECO:0000313" key="3">
    <source>
        <dbReference type="EMBL" id="GHE32382.1"/>
    </source>
</evidence>
<proteinExistence type="predicted"/>
<reference evidence="3" key="1">
    <citation type="journal article" date="2014" name="Int. J. Syst. Evol. Microbiol.">
        <title>Complete genome sequence of Corynebacterium casei LMG S-19264T (=DSM 44701T), isolated from a smear-ripened cheese.</title>
        <authorList>
            <consortium name="US DOE Joint Genome Institute (JGI-PGF)"/>
            <person name="Walter F."/>
            <person name="Albersmeier A."/>
            <person name="Kalinowski J."/>
            <person name="Ruckert C."/>
        </authorList>
    </citation>
    <scope>NUCLEOTIDE SEQUENCE</scope>
    <source>
        <strain evidence="3">KCTC 32020</strain>
    </source>
</reference>
<evidence type="ECO:0008006" key="5">
    <source>
        <dbReference type="Google" id="ProtNLM"/>
    </source>
</evidence>
<feature type="region of interest" description="Disordered" evidence="2">
    <location>
        <begin position="638"/>
        <end position="657"/>
    </location>
</feature>
<accession>A0A918Z0L5</accession>
<dbReference type="Pfam" id="PF07793">
    <property type="entry name" value="DUF1631"/>
    <property type="match status" value="1"/>
</dbReference>
<comment type="caution">
    <text evidence="3">The sequence shown here is derived from an EMBL/GenBank/DDBJ whole genome shotgun (WGS) entry which is preliminary data.</text>
</comment>
<feature type="coiled-coil region" evidence="1">
    <location>
        <begin position="486"/>
        <end position="513"/>
    </location>
</feature>
<dbReference type="Proteomes" id="UP000636453">
    <property type="component" value="Unassembled WGS sequence"/>
</dbReference>
<evidence type="ECO:0000256" key="1">
    <source>
        <dbReference type="SAM" id="Coils"/>
    </source>
</evidence>
<keyword evidence="1" id="KW-0175">Coiled coil</keyword>
<sequence length="765" mass="83604">MTVLGRLNGLHDARTDPVQVLEEVKRLAVEQLGSIPGALYAHLDAYVNDVVRRKDEDPRVLRNEQGMLRLLQLHAATRLMRFRERLARGFEEFRSLASATLGSAPLGLVGDNQIEFYLDGQRLSENLGQRYSRPLKMLDSRFEAVAMAIGIPAGANPIGPGRLVDAFIDCFGDAELTDGLRSELFKHFELELHRVLGDLYARANAVLASAGYGAFEPLARPPERAPAPVPAFGQGPAAGTAGPPPGAAAAPGAPGPGAAQAGAPAASDGGEARAQANGEGATATPIGGRPLSLSPALQELRQLLHQWRQGVVRGDAVRPEHAPERRVGRRELKVEEVVSVLSLLQPEPPDSFARALAGSGRLNNAIREHLVDGARRLGIDPDQATLSEQEEDAVDLVSLLFEQLFRSHALLDRARRLYARLVLPYVKVALLDEGMFVSREHPARKLLDAITEACEGNTAATPQERELLDRASHAAQKVASEFRQDIAIFEAAHAELEALLRQQRRRVQLQEERAAQAIFGRERLNRARDQADEIVRARLAAQPLTDAVAQFLIGPWRHYLVQVLVRESSADRQAEALRLGDGLAMADEFASQLNPRVADQLIGLLPLMKRCLESSGVDETGAQHELARLVHALAFPDTPRQTHALPPREDAGDDEGDERRLWLAGGKDTVPHDPALAERMRRLQPGDWVRLRNAQGDLVAAKVAWLSPLTGRLLLVDRRGARVMIASAEELAVLAAEDRLVLAADSRPFDEAMQRVREALRNHDT</sequence>
<dbReference type="EMBL" id="BNCF01000006">
    <property type="protein sequence ID" value="GHE32382.1"/>
    <property type="molecule type" value="Genomic_DNA"/>
</dbReference>
<evidence type="ECO:0000256" key="2">
    <source>
        <dbReference type="SAM" id="MobiDB-lite"/>
    </source>
</evidence>
<dbReference type="InterPro" id="IPR012434">
    <property type="entry name" value="DUF1631"/>
</dbReference>
<evidence type="ECO:0000313" key="4">
    <source>
        <dbReference type="Proteomes" id="UP000636453"/>
    </source>
</evidence>
<feature type="compositionally biased region" description="Low complexity" evidence="2">
    <location>
        <begin position="230"/>
        <end position="266"/>
    </location>
</feature>
<dbReference type="AlphaFoldDB" id="A0A918Z0L5"/>
<reference evidence="3" key="2">
    <citation type="submission" date="2020-09" db="EMBL/GenBank/DDBJ databases">
        <authorList>
            <person name="Sun Q."/>
            <person name="Kim S."/>
        </authorList>
    </citation>
    <scope>NUCLEOTIDE SEQUENCE</scope>
    <source>
        <strain evidence="3">KCTC 32020</strain>
    </source>
</reference>
<organism evidence="3 4">
    <name type="scientific">Vulcaniibacterium thermophilum</name>
    <dbReference type="NCBI Taxonomy" id="1169913"/>
    <lineage>
        <taxon>Bacteria</taxon>
        <taxon>Pseudomonadati</taxon>
        <taxon>Pseudomonadota</taxon>
        <taxon>Gammaproteobacteria</taxon>
        <taxon>Lysobacterales</taxon>
        <taxon>Lysobacteraceae</taxon>
        <taxon>Vulcaniibacterium</taxon>
    </lineage>
</organism>
<feature type="region of interest" description="Disordered" evidence="2">
    <location>
        <begin position="225"/>
        <end position="292"/>
    </location>
</feature>
<keyword evidence="4" id="KW-1185">Reference proteome</keyword>
<protein>
    <recommendedName>
        <fullName evidence="5">DUF1631 domain-containing protein</fullName>
    </recommendedName>
</protein>